<dbReference type="PANTHER" id="PTHR10695">
    <property type="entry name" value="DEPHOSPHO-COA KINASE-RELATED"/>
    <property type="match status" value="1"/>
</dbReference>
<evidence type="ECO:0000256" key="2">
    <source>
        <dbReference type="ARBA" id="ARBA00022741"/>
    </source>
</evidence>
<dbReference type="STRING" id="693.AKJ17_02430"/>
<evidence type="ECO:0000256" key="4">
    <source>
        <dbReference type="ARBA" id="ARBA00022993"/>
    </source>
</evidence>
<dbReference type="InterPro" id="IPR027417">
    <property type="entry name" value="P-loop_NTPase"/>
</dbReference>
<dbReference type="NCBIfam" id="TIGR00152">
    <property type="entry name" value="dephospho-CoA kinase"/>
    <property type="match status" value="1"/>
</dbReference>
<comment type="caution">
    <text evidence="7">The sequence shown here is derived from an EMBL/GenBank/DDBJ whole genome shotgun (WGS) entry which is preliminary data.</text>
</comment>
<dbReference type="RefSeq" id="WP_053394199.1">
    <property type="nucleotide sequence ID" value="NZ_LHPJ01000002.1"/>
</dbReference>
<evidence type="ECO:0000256" key="5">
    <source>
        <dbReference type="HAMAP-Rule" id="MF_00376"/>
    </source>
</evidence>
<comment type="pathway">
    <text evidence="5">Cofactor biosynthesis; coenzyme A biosynthesis; CoA from (R)-pantothenate: step 5/5.</text>
</comment>
<feature type="binding site" evidence="5">
    <location>
        <begin position="12"/>
        <end position="17"/>
    </location>
    <ligand>
        <name>ATP</name>
        <dbReference type="ChEBI" id="CHEBI:30616"/>
    </ligand>
</feature>
<dbReference type="UniPathway" id="UPA00241">
    <property type="reaction ID" value="UER00356"/>
</dbReference>
<dbReference type="GO" id="GO:0004140">
    <property type="term" value="F:dephospho-CoA kinase activity"/>
    <property type="evidence" value="ECO:0007669"/>
    <property type="project" value="UniProtKB-UniRule"/>
</dbReference>
<keyword evidence="5 7" id="KW-0418">Kinase</keyword>
<gene>
    <name evidence="5 7" type="primary">coaE</name>
    <name evidence="7" type="ORF">AKJ17_02430</name>
</gene>
<keyword evidence="2 5" id="KW-0547">Nucleotide-binding</keyword>
<sequence>MPFVVGLTGGIASGKTTIANLFNQHFGIEIVDADVIAREVVEPNSPGLNAIEAKFGSEILLSDGTLNRAKLREVIFSDPVAKEWLNALLHPMIREKMLSDLSRVRSEYALLVIPLMVENNLQTLADNVLVVDVDEETQLARTMARDHIDRQQAESILASQASRQQRLASADYVIKNNTENQKLLPQITELHKKFLEMSREDL</sequence>
<dbReference type="SUPFAM" id="SSF52540">
    <property type="entry name" value="P-loop containing nucleoside triphosphate hydrolases"/>
    <property type="match status" value="1"/>
</dbReference>
<comment type="function">
    <text evidence="5">Catalyzes the phosphorylation of the 3'-hydroxyl group of dephosphocoenzyme A to form coenzyme A.</text>
</comment>
<keyword evidence="3 5" id="KW-0067">ATP-binding</keyword>
<dbReference type="OrthoDB" id="9812943at2"/>
<dbReference type="Pfam" id="PF01121">
    <property type="entry name" value="CoaE"/>
    <property type="match status" value="1"/>
</dbReference>
<reference evidence="8" key="1">
    <citation type="submission" date="2015-08" db="EMBL/GenBank/DDBJ databases">
        <title>Vibrio galatheae sp. nov., a novel member of the Vibrionaceae family isolated from the Solomon Islands.</title>
        <authorList>
            <person name="Giubergia S."/>
            <person name="Machado H."/>
            <person name="Mateiu R.V."/>
            <person name="Gram L."/>
        </authorList>
    </citation>
    <scope>NUCLEOTIDE SEQUENCE [LARGE SCALE GENOMIC DNA]</scope>
    <source>
        <strain evidence="8">DSM 19584</strain>
    </source>
</reference>
<dbReference type="GO" id="GO:0005524">
    <property type="term" value="F:ATP binding"/>
    <property type="evidence" value="ECO:0007669"/>
    <property type="project" value="UniProtKB-UniRule"/>
</dbReference>
<keyword evidence="5" id="KW-0963">Cytoplasm</keyword>
<evidence type="ECO:0000256" key="3">
    <source>
        <dbReference type="ARBA" id="ARBA00022840"/>
    </source>
</evidence>
<dbReference type="AlphaFoldDB" id="A0A0M0HSM3"/>
<keyword evidence="5 7" id="KW-0808">Transferase</keyword>
<dbReference type="InterPro" id="IPR001977">
    <property type="entry name" value="Depp_CoAkinase"/>
</dbReference>
<dbReference type="PRINTS" id="PR00988">
    <property type="entry name" value="URIDINKINASE"/>
</dbReference>
<evidence type="ECO:0000313" key="8">
    <source>
        <dbReference type="Proteomes" id="UP000037515"/>
    </source>
</evidence>
<dbReference type="Proteomes" id="UP000037515">
    <property type="component" value="Unassembled WGS sequence"/>
</dbReference>
<proteinExistence type="inferred from homology"/>
<dbReference type="CDD" id="cd02022">
    <property type="entry name" value="DPCK"/>
    <property type="match status" value="1"/>
</dbReference>
<comment type="similarity">
    <text evidence="1 5">Belongs to the CoaE family.</text>
</comment>
<dbReference type="EMBL" id="LHPJ01000002">
    <property type="protein sequence ID" value="KOO05066.1"/>
    <property type="molecule type" value="Genomic_DNA"/>
</dbReference>
<dbReference type="PATRIC" id="fig|693.5.peg.494"/>
<dbReference type="PANTHER" id="PTHR10695:SF46">
    <property type="entry name" value="BIFUNCTIONAL COENZYME A SYNTHASE-RELATED"/>
    <property type="match status" value="1"/>
</dbReference>
<dbReference type="HAMAP" id="MF_00376">
    <property type="entry name" value="Dephospho_CoA_kinase"/>
    <property type="match status" value="1"/>
</dbReference>
<keyword evidence="4 5" id="KW-0173">Coenzyme A biosynthesis</keyword>
<keyword evidence="8" id="KW-1185">Reference proteome</keyword>
<accession>A0A0M0HSM3</accession>
<evidence type="ECO:0000256" key="1">
    <source>
        <dbReference type="ARBA" id="ARBA00009018"/>
    </source>
</evidence>
<dbReference type="GO" id="GO:0015937">
    <property type="term" value="P:coenzyme A biosynthetic process"/>
    <property type="evidence" value="ECO:0007669"/>
    <property type="project" value="UniProtKB-UniRule"/>
</dbReference>
<comment type="catalytic activity">
    <reaction evidence="5">
        <text>3'-dephospho-CoA + ATP = ADP + CoA + H(+)</text>
        <dbReference type="Rhea" id="RHEA:18245"/>
        <dbReference type="ChEBI" id="CHEBI:15378"/>
        <dbReference type="ChEBI" id="CHEBI:30616"/>
        <dbReference type="ChEBI" id="CHEBI:57287"/>
        <dbReference type="ChEBI" id="CHEBI:57328"/>
        <dbReference type="ChEBI" id="CHEBI:456216"/>
        <dbReference type="EC" id="2.7.1.24"/>
    </reaction>
</comment>
<comment type="subcellular location">
    <subcellularLocation>
        <location evidence="5">Cytoplasm</location>
    </subcellularLocation>
</comment>
<dbReference type="GO" id="GO:0005737">
    <property type="term" value="C:cytoplasm"/>
    <property type="evidence" value="ECO:0007669"/>
    <property type="project" value="UniProtKB-SubCell"/>
</dbReference>
<dbReference type="Gene3D" id="3.40.50.300">
    <property type="entry name" value="P-loop containing nucleotide triphosphate hydrolases"/>
    <property type="match status" value="1"/>
</dbReference>
<protein>
    <recommendedName>
        <fullName evidence="5 6">Dephospho-CoA kinase</fullName>
        <ecNumber evidence="5 6">2.7.1.24</ecNumber>
    </recommendedName>
    <alternativeName>
        <fullName evidence="5">Dephosphocoenzyme A kinase</fullName>
    </alternativeName>
</protein>
<organism evidence="7 8">
    <name type="scientific">Vibrio nereis</name>
    <dbReference type="NCBI Taxonomy" id="693"/>
    <lineage>
        <taxon>Bacteria</taxon>
        <taxon>Pseudomonadati</taxon>
        <taxon>Pseudomonadota</taxon>
        <taxon>Gammaproteobacteria</taxon>
        <taxon>Vibrionales</taxon>
        <taxon>Vibrionaceae</taxon>
        <taxon>Vibrio</taxon>
    </lineage>
</organism>
<evidence type="ECO:0000256" key="6">
    <source>
        <dbReference type="NCBIfam" id="TIGR00152"/>
    </source>
</evidence>
<dbReference type="EC" id="2.7.1.24" evidence="5 6"/>
<evidence type="ECO:0000313" key="7">
    <source>
        <dbReference type="EMBL" id="KOO05066.1"/>
    </source>
</evidence>
<name>A0A0M0HSM3_VIBNE</name>
<dbReference type="PROSITE" id="PS51219">
    <property type="entry name" value="DPCK"/>
    <property type="match status" value="1"/>
</dbReference>